<proteinExistence type="predicted"/>
<organism evidence="3 4">
    <name type="scientific">Actinomadura rugatobispora</name>
    <dbReference type="NCBI Taxonomy" id="1994"/>
    <lineage>
        <taxon>Bacteria</taxon>
        <taxon>Bacillati</taxon>
        <taxon>Actinomycetota</taxon>
        <taxon>Actinomycetes</taxon>
        <taxon>Streptosporangiales</taxon>
        <taxon>Thermomonosporaceae</taxon>
        <taxon>Actinomadura</taxon>
    </lineage>
</organism>
<name>A0ABW1A232_9ACTN</name>
<keyword evidence="2" id="KW-1133">Transmembrane helix</keyword>
<keyword evidence="2" id="KW-0812">Transmembrane</keyword>
<evidence type="ECO:0000256" key="1">
    <source>
        <dbReference type="SAM" id="MobiDB-lite"/>
    </source>
</evidence>
<feature type="region of interest" description="Disordered" evidence="1">
    <location>
        <begin position="1"/>
        <end position="50"/>
    </location>
</feature>
<sequence>MPPSQEPLGVGPLSPTLPPAPPGPPSVPPPLTLPSPPPMPPPMPPRLATNGTGLALVGQESDQRDWAAVFGAALVTEVGLLWMLACLLVLRRRWTLVRLRHTR</sequence>
<dbReference type="RefSeq" id="WP_378284933.1">
    <property type="nucleotide sequence ID" value="NZ_JBHSON010000040.1"/>
</dbReference>
<feature type="compositionally biased region" description="Pro residues" evidence="1">
    <location>
        <begin position="15"/>
        <end position="45"/>
    </location>
</feature>
<dbReference type="EMBL" id="JBHSON010000040">
    <property type="protein sequence ID" value="MFC5749216.1"/>
    <property type="molecule type" value="Genomic_DNA"/>
</dbReference>
<feature type="transmembrane region" description="Helical" evidence="2">
    <location>
        <begin position="66"/>
        <end position="90"/>
    </location>
</feature>
<comment type="caution">
    <text evidence="3">The sequence shown here is derived from an EMBL/GenBank/DDBJ whole genome shotgun (WGS) entry which is preliminary data.</text>
</comment>
<protein>
    <submittedName>
        <fullName evidence="3">Uncharacterized protein</fullName>
    </submittedName>
</protein>
<evidence type="ECO:0000313" key="3">
    <source>
        <dbReference type="EMBL" id="MFC5749216.1"/>
    </source>
</evidence>
<keyword evidence="2" id="KW-0472">Membrane</keyword>
<gene>
    <name evidence="3" type="ORF">ACFPZN_26660</name>
</gene>
<evidence type="ECO:0000256" key="2">
    <source>
        <dbReference type="SAM" id="Phobius"/>
    </source>
</evidence>
<accession>A0ABW1A232</accession>
<dbReference type="Proteomes" id="UP001596074">
    <property type="component" value="Unassembled WGS sequence"/>
</dbReference>
<evidence type="ECO:0000313" key="4">
    <source>
        <dbReference type="Proteomes" id="UP001596074"/>
    </source>
</evidence>
<keyword evidence="4" id="KW-1185">Reference proteome</keyword>
<reference evidence="4" key="1">
    <citation type="journal article" date="2019" name="Int. J. Syst. Evol. Microbiol.">
        <title>The Global Catalogue of Microorganisms (GCM) 10K type strain sequencing project: providing services to taxonomists for standard genome sequencing and annotation.</title>
        <authorList>
            <consortium name="The Broad Institute Genomics Platform"/>
            <consortium name="The Broad Institute Genome Sequencing Center for Infectious Disease"/>
            <person name="Wu L."/>
            <person name="Ma J."/>
        </authorList>
    </citation>
    <scope>NUCLEOTIDE SEQUENCE [LARGE SCALE GENOMIC DNA]</scope>
    <source>
        <strain evidence="4">KCTC 42087</strain>
    </source>
</reference>